<dbReference type="GO" id="GO:0071108">
    <property type="term" value="P:protein K48-linked deubiquitination"/>
    <property type="evidence" value="ECO:0007669"/>
    <property type="project" value="TreeGrafter"/>
</dbReference>
<evidence type="ECO:0000256" key="2">
    <source>
        <dbReference type="ARBA" id="ARBA00012759"/>
    </source>
</evidence>
<dbReference type="GeneID" id="109722694"/>
<dbReference type="Pfam" id="PF10275">
    <property type="entry name" value="Peptidase_C65"/>
    <property type="match status" value="1"/>
</dbReference>
<reference evidence="7" key="1">
    <citation type="journal article" date="2015" name="Nat. Genet.">
        <title>The pineapple genome and the evolution of CAM photosynthesis.</title>
        <authorList>
            <person name="Ming R."/>
            <person name="VanBuren R."/>
            <person name="Wai C.M."/>
            <person name="Tang H."/>
            <person name="Schatz M.C."/>
            <person name="Bowers J.E."/>
            <person name="Lyons E."/>
            <person name="Wang M.L."/>
            <person name="Chen J."/>
            <person name="Biggers E."/>
            <person name="Zhang J."/>
            <person name="Huang L."/>
            <person name="Zhang L."/>
            <person name="Miao W."/>
            <person name="Zhang J."/>
            <person name="Ye Z."/>
            <person name="Miao C."/>
            <person name="Lin Z."/>
            <person name="Wang H."/>
            <person name="Zhou H."/>
            <person name="Yim W.C."/>
            <person name="Priest H.D."/>
            <person name="Zheng C."/>
            <person name="Woodhouse M."/>
            <person name="Edger P.P."/>
            <person name="Guyot R."/>
            <person name="Guo H.B."/>
            <person name="Guo H."/>
            <person name="Zheng G."/>
            <person name="Singh R."/>
            <person name="Sharma A."/>
            <person name="Min X."/>
            <person name="Zheng Y."/>
            <person name="Lee H."/>
            <person name="Gurtowski J."/>
            <person name="Sedlazeck F.J."/>
            <person name="Harkess A."/>
            <person name="McKain M.R."/>
            <person name="Liao Z."/>
            <person name="Fang J."/>
            <person name="Liu J."/>
            <person name="Zhang X."/>
            <person name="Zhang Q."/>
            <person name="Hu W."/>
            <person name="Qin Y."/>
            <person name="Wang K."/>
            <person name="Chen L.Y."/>
            <person name="Shirley N."/>
            <person name="Lin Y.R."/>
            <person name="Liu L.Y."/>
            <person name="Hernandez A.G."/>
            <person name="Wright C.L."/>
            <person name="Bulone V."/>
            <person name="Tuskan G.A."/>
            <person name="Heath K."/>
            <person name="Zee F."/>
            <person name="Moore P.H."/>
            <person name="Sunkar R."/>
            <person name="Leebens-Mack J.H."/>
            <person name="Mockler T."/>
            <person name="Bennetzen J.L."/>
            <person name="Freeling M."/>
            <person name="Sankoff D."/>
            <person name="Paterson A.H."/>
            <person name="Zhu X."/>
            <person name="Yang X."/>
            <person name="Smith J.A."/>
            <person name="Cushman J.C."/>
            <person name="Paull R.E."/>
            <person name="Yu Q."/>
        </authorList>
    </citation>
    <scope>NUCLEOTIDE SEQUENCE [LARGE SCALE GENOMIC DNA]</scope>
    <source>
        <strain evidence="7">cv. F153</strain>
    </source>
</reference>
<evidence type="ECO:0000256" key="1">
    <source>
        <dbReference type="ARBA" id="ARBA00000707"/>
    </source>
</evidence>
<dbReference type="GO" id="GO:0004843">
    <property type="term" value="F:cysteine-type deubiquitinase activity"/>
    <property type="evidence" value="ECO:0007669"/>
    <property type="project" value="UniProtKB-EC"/>
</dbReference>
<dbReference type="SUPFAM" id="SSF54001">
    <property type="entry name" value="Cysteine proteinases"/>
    <property type="match status" value="1"/>
</dbReference>
<dbReference type="InterPro" id="IPR042468">
    <property type="entry name" value="Peptidase_C65_otubain_sub1"/>
</dbReference>
<dbReference type="GO" id="GO:0043130">
    <property type="term" value="F:ubiquitin binding"/>
    <property type="evidence" value="ECO:0007669"/>
    <property type="project" value="TreeGrafter"/>
</dbReference>
<dbReference type="InterPro" id="IPR038765">
    <property type="entry name" value="Papain-like_cys_pep_sf"/>
</dbReference>
<gene>
    <name evidence="8" type="primary">LOC109722694</name>
</gene>
<dbReference type="AlphaFoldDB" id="A0A6P5GEJ7"/>
<evidence type="ECO:0000256" key="6">
    <source>
        <dbReference type="ARBA" id="ARBA00022807"/>
    </source>
</evidence>
<evidence type="ECO:0000313" key="7">
    <source>
        <dbReference type="Proteomes" id="UP000515123"/>
    </source>
</evidence>
<evidence type="ECO:0000256" key="3">
    <source>
        <dbReference type="ARBA" id="ARBA00022670"/>
    </source>
</evidence>
<keyword evidence="6" id="KW-0788">Thiol protease</keyword>
<keyword evidence="3" id="KW-0645">Protease</keyword>
<evidence type="ECO:0000313" key="8">
    <source>
        <dbReference type="RefSeq" id="XP_020106394.1"/>
    </source>
</evidence>
<dbReference type="InterPro" id="IPR042467">
    <property type="entry name" value="Peptidase_C65_otubain_sub2"/>
</dbReference>
<dbReference type="InterPro" id="IPR019400">
    <property type="entry name" value="Peptidase_C65_otubain"/>
</dbReference>
<sequence length="433" mass="46458">MPPKEMEPIAGEDEVAGDPQAEAAEITGEEEMALAEASIAEGDEKDGEIDASAAVAANQMAGGDDKGGELDAAAATTIAGVEEKGGELDASAEMETAPMAGGGKKYGGLNALAAPTVSPISDRHNKGICLNAFGAAAAAAITDRDKKGRGLDTLAAAPVAAAPPPQPPLLPDPLPSYKDVVEMLRSISPTVPTVGIHKSMVPGFGDKESLREFAAKYPSCDVIIKEHMEKLGKAYPFFRRTYLVGSSLFRCFMIAYLEQILIAEDYQEASYMLQCIEDCKYRHMNLGGSKSEFDDFAREFSQLLSSVSRKKNRISHKELMEKCHDEHTSRSIIVFLKLAACAVACETWAAACGYQNAAAFCLKEIVPTNCEGVDGKIISLVVSAFRVPVRVFTLTNTRLLRQDPQDYLSPSLGPPRPFLTFMVRAGCCEVLYS</sequence>
<keyword evidence="4" id="KW-0833">Ubl conjugation pathway</keyword>
<dbReference type="PANTHER" id="PTHR12931:SF17">
    <property type="entry name" value="OS02G0521500 PROTEIN"/>
    <property type="match status" value="1"/>
</dbReference>
<organism evidence="7 8">
    <name type="scientific">Ananas comosus</name>
    <name type="common">Pineapple</name>
    <name type="synonym">Ananas ananas</name>
    <dbReference type="NCBI Taxonomy" id="4615"/>
    <lineage>
        <taxon>Eukaryota</taxon>
        <taxon>Viridiplantae</taxon>
        <taxon>Streptophyta</taxon>
        <taxon>Embryophyta</taxon>
        <taxon>Tracheophyta</taxon>
        <taxon>Spermatophyta</taxon>
        <taxon>Magnoliopsida</taxon>
        <taxon>Liliopsida</taxon>
        <taxon>Poales</taxon>
        <taxon>Bromeliaceae</taxon>
        <taxon>Bromelioideae</taxon>
        <taxon>Ananas</taxon>
    </lineage>
</organism>
<keyword evidence="7" id="KW-1185">Reference proteome</keyword>
<dbReference type="Gene3D" id="1.20.1300.20">
    <property type="entry name" value="Peptidase C65 Otubain, subdomain 2"/>
    <property type="match status" value="1"/>
</dbReference>
<dbReference type="CDD" id="cd22749">
    <property type="entry name" value="Otubain_C65"/>
    <property type="match status" value="1"/>
</dbReference>
<protein>
    <recommendedName>
        <fullName evidence="2">ubiquitinyl hydrolase 1</fullName>
        <ecNumber evidence="2">3.4.19.12</ecNumber>
    </recommendedName>
</protein>
<evidence type="ECO:0000256" key="5">
    <source>
        <dbReference type="ARBA" id="ARBA00022801"/>
    </source>
</evidence>
<dbReference type="RefSeq" id="XP_020106394.1">
    <property type="nucleotide sequence ID" value="XM_020250805.1"/>
</dbReference>
<keyword evidence="5" id="KW-0378">Hydrolase</keyword>
<proteinExistence type="predicted"/>
<dbReference type="GO" id="GO:0006508">
    <property type="term" value="P:proteolysis"/>
    <property type="evidence" value="ECO:0007669"/>
    <property type="project" value="UniProtKB-KW"/>
</dbReference>
<dbReference type="PANTHER" id="PTHR12931">
    <property type="entry name" value="UBIQUITIN THIOLESTERASE PROTEIN OTUB"/>
    <property type="match status" value="1"/>
</dbReference>
<dbReference type="Proteomes" id="UP000515123">
    <property type="component" value="Linkage group 17"/>
</dbReference>
<comment type="catalytic activity">
    <reaction evidence="1">
        <text>Thiol-dependent hydrolysis of ester, thioester, amide, peptide and isopeptide bonds formed by the C-terminal Gly of ubiquitin (a 76-residue protein attached to proteins as an intracellular targeting signal).</text>
        <dbReference type="EC" id="3.4.19.12"/>
    </reaction>
</comment>
<evidence type="ECO:0000256" key="4">
    <source>
        <dbReference type="ARBA" id="ARBA00022786"/>
    </source>
</evidence>
<reference evidence="8" key="2">
    <citation type="submission" date="2025-08" db="UniProtKB">
        <authorList>
            <consortium name="RefSeq"/>
        </authorList>
    </citation>
    <scope>IDENTIFICATION</scope>
    <source>
        <tissue evidence="8">Leaf</tissue>
    </source>
</reference>
<dbReference type="Gene3D" id="3.30.200.60">
    <property type="entry name" value="Peptidase C65 Otubain, subdomain 1"/>
    <property type="match status" value="1"/>
</dbReference>
<dbReference type="EC" id="3.4.19.12" evidence="2"/>
<accession>A0A6P5GEJ7</accession>
<dbReference type="GO" id="GO:0005634">
    <property type="term" value="C:nucleus"/>
    <property type="evidence" value="ECO:0007669"/>
    <property type="project" value="TreeGrafter"/>
</dbReference>
<name>A0A6P5GEJ7_ANACO</name>